<feature type="region of interest" description="Disordered" evidence="3">
    <location>
        <begin position="1"/>
        <end position="35"/>
    </location>
</feature>
<evidence type="ECO:0000256" key="3">
    <source>
        <dbReference type="SAM" id="MobiDB-lite"/>
    </source>
</evidence>
<dbReference type="Gene3D" id="1.20.920.10">
    <property type="entry name" value="Bromodomain-like"/>
    <property type="match status" value="1"/>
</dbReference>
<feature type="compositionally biased region" description="Basic and acidic residues" evidence="3">
    <location>
        <begin position="1"/>
        <end position="19"/>
    </location>
</feature>
<dbReference type="Pfam" id="PF00439">
    <property type="entry name" value="Bromodomain"/>
    <property type="match status" value="1"/>
</dbReference>
<dbReference type="OrthoDB" id="6429594at2759"/>
<keyword evidence="6" id="KW-1185">Reference proteome</keyword>
<dbReference type="GO" id="GO:0006355">
    <property type="term" value="P:regulation of DNA-templated transcription"/>
    <property type="evidence" value="ECO:0007669"/>
    <property type="project" value="TreeGrafter"/>
</dbReference>
<dbReference type="InterPro" id="IPR050935">
    <property type="entry name" value="Bromo_chromatin_reader"/>
</dbReference>
<feature type="domain" description="Bromo" evidence="4">
    <location>
        <begin position="49"/>
        <end position="121"/>
    </location>
</feature>
<evidence type="ECO:0000313" key="6">
    <source>
        <dbReference type="Proteomes" id="UP000499080"/>
    </source>
</evidence>
<dbReference type="SUPFAM" id="SSF47370">
    <property type="entry name" value="Bromodomain"/>
    <property type="match status" value="1"/>
</dbReference>
<proteinExistence type="predicted"/>
<dbReference type="AlphaFoldDB" id="A0A4Y2MJ79"/>
<evidence type="ECO:0000259" key="4">
    <source>
        <dbReference type="PROSITE" id="PS50014"/>
    </source>
</evidence>
<dbReference type="GO" id="GO:0006338">
    <property type="term" value="P:chromatin remodeling"/>
    <property type="evidence" value="ECO:0007669"/>
    <property type="project" value="TreeGrafter"/>
</dbReference>
<accession>A0A4Y2MJ79</accession>
<reference evidence="5 6" key="1">
    <citation type="journal article" date="2019" name="Sci. Rep.">
        <title>Orb-weaving spider Araneus ventricosus genome elucidates the spidroin gene catalogue.</title>
        <authorList>
            <person name="Kono N."/>
            <person name="Nakamura H."/>
            <person name="Ohtoshi R."/>
            <person name="Moran D.A.P."/>
            <person name="Shinohara A."/>
            <person name="Yoshida Y."/>
            <person name="Fujiwara M."/>
            <person name="Mori M."/>
            <person name="Tomita M."/>
            <person name="Arakawa K."/>
        </authorList>
    </citation>
    <scope>NUCLEOTIDE SEQUENCE [LARGE SCALE GENOMIC DNA]</scope>
</reference>
<sequence length="127" mass="14548">MTSDKLGKVAHDIQLKRADTTTPMANTKPDPDISPRQDVQVARTLLPEKRAGHARTFHKPVDAKMLHLLDYNRVIKHPMDLGTIKMKLYNHEYKNPEEVAGDARLIFTHCCKYNPPDHKSVVMPRKL</sequence>
<keyword evidence="1 2" id="KW-0103">Bromodomain</keyword>
<dbReference type="EMBL" id="BGPR01007389">
    <property type="protein sequence ID" value="GBN26474.1"/>
    <property type="molecule type" value="Genomic_DNA"/>
</dbReference>
<dbReference type="PROSITE" id="PS50014">
    <property type="entry name" value="BROMODOMAIN_2"/>
    <property type="match status" value="1"/>
</dbReference>
<dbReference type="GO" id="GO:0000785">
    <property type="term" value="C:chromatin"/>
    <property type="evidence" value="ECO:0007669"/>
    <property type="project" value="TreeGrafter"/>
</dbReference>
<dbReference type="InterPro" id="IPR036427">
    <property type="entry name" value="Bromodomain-like_sf"/>
</dbReference>
<dbReference type="GO" id="GO:0005634">
    <property type="term" value="C:nucleus"/>
    <property type="evidence" value="ECO:0007669"/>
    <property type="project" value="TreeGrafter"/>
</dbReference>
<comment type="caution">
    <text evidence="5">The sequence shown here is derived from an EMBL/GenBank/DDBJ whole genome shotgun (WGS) entry which is preliminary data.</text>
</comment>
<protein>
    <submittedName>
        <fullName evidence="5">Homeotic protein female sterile</fullName>
    </submittedName>
</protein>
<dbReference type="PRINTS" id="PR00503">
    <property type="entry name" value="BROMODOMAIN"/>
</dbReference>
<dbReference type="InterPro" id="IPR001487">
    <property type="entry name" value="Bromodomain"/>
</dbReference>
<dbReference type="Proteomes" id="UP000499080">
    <property type="component" value="Unassembled WGS sequence"/>
</dbReference>
<dbReference type="PANTHER" id="PTHR22880:SF225">
    <property type="entry name" value="BROMODOMAIN-CONTAINING PROTEIN BET-1-RELATED"/>
    <property type="match status" value="1"/>
</dbReference>
<evidence type="ECO:0000256" key="1">
    <source>
        <dbReference type="ARBA" id="ARBA00023117"/>
    </source>
</evidence>
<evidence type="ECO:0000313" key="5">
    <source>
        <dbReference type="EMBL" id="GBN26474.1"/>
    </source>
</evidence>
<evidence type="ECO:0000256" key="2">
    <source>
        <dbReference type="PROSITE-ProRule" id="PRU00035"/>
    </source>
</evidence>
<dbReference type="PANTHER" id="PTHR22880">
    <property type="entry name" value="FALZ-RELATED BROMODOMAIN-CONTAINING PROTEINS"/>
    <property type="match status" value="1"/>
</dbReference>
<organism evidence="5 6">
    <name type="scientific">Araneus ventricosus</name>
    <name type="common">Orbweaver spider</name>
    <name type="synonym">Epeira ventricosa</name>
    <dbReference type="NCBI Taxonomy" id="182803"/>
    <lineage>
        <taxon>Eukaryota</taxon>
        <taxon>Metazoa</taxon>
        <taxon>Ecdysozoa</taxon>
        <taxon>Arthropoda</taxon>
        <taxon>Chelicerata</taxon>
        <taxon>Arachnida</taxon>
        <taxon>Araneae</taxon>
        <taxon>Araneomorphae</taxon>
        <taxon>Entelegynae</taxon>
        <taxon>Araneoidea</taxon>
        <taxon>Araneidae</taxon>
        <taxon>Araneus</taxon>
    </lineage>
</organism>
<dbReference type="SMART" id="SM00297">
    <property type="entry name" value="BROMO"/>
    <property type="match status" value="1"/>
</dbReference>
<gene>
    <name evidence="5" type="primary">fs(1)h_7</name>
    <name evidence="5" type="ORF">AVEN_194323_1</name>
</gene>
<name>A0A4Y2MJ79_ARAVE</name>